<sequence>MGIYSTSSVEPNPRTTRTRNLFRVGLTRVRTYYKITNILYIVHFLLLELIFKTCRSCPIDLKEAISSVIFASPRCADLPELVDVRKHFTAKYEKDFITSTLELRPDCGVNLMIVEKLSAKAPNTETKIKILTEIAKEHDVKWDPKAVEEELQNSNDLFVSNSDADFISYKS</sequence>
<dbReference type="GO" id="GO:0015031">
    <property type="term" value="P:protein transport"/>
    <property type="evidence" value="ECO:0007669"/>
    <property type="project" value="InterPro"/>
</dbReference>
<comment type="caution">
    <text evidence="2">The sequence shown here is derived from an EMBL/GenBank/DDBJ whole genome shotgun (WGS) entry which is preliminary data.</text>
</comment>
<keyword evidence="3" id="KW-1185">Reference proteome</keyword>
<reference evidence="2 3" key="1">
    <citation type="journal article" date="2022" name="Nat. Plants">
        <title>Genomes of leafy and leafless Platanthera orchids illuminate the evolution of mycoheterotrophy.</title>
        <authorList>
            <person name="Li M.H."/>
            <person name="Liu K.W."/>
            <person name="Li Z."/>
            <person name="Lu H.C."/>
            <person name="Ye Q.L."/>
            <person name="Zhang D."/>
            <person name="Wang J.Y."/>
            <person name="Li Y.F."/>
            <person name="Zhong Z.M."/>
            <person name="Liu X."/>
            <person name="Yu X."/>
            <person name="Liu D.K."/>
            <person name="Tu X.D."/>
            <person name="Liu B."/>
            <person name="Hao Y."/>
            <person name="Liao X.Y."/>
            <person name="Jiang Y.T."/>
            <person name="Sun W.H."/>
            <person name="Chen J."/>
            <person name="Chen Y.Q."/>
            <person name="Ai Y."/>
            <person name="Zhai J.W."/>
            <person name="Wu S.S."/>
            <person name="Zhou Z."/>
            <person name="Hsiao Y.Y."/>
            <person name="Wu W.L."/>
            <person name="Chen Y.Y."/>
            <person name="Lin Y.F."/>
            <person name="Hsu J.L."/>
            <person name="Li C.Y."/>
            <person name="Wang Z.W."/>
            <person name="Zhao X."/>
            <person name="Zhong W.Y."/>
            <person name="Ma X.K."/>
            <person name="Ma L."/>
            <person name="Huang J."/>
            <person name="Chen G.Z."/>
            <person name="Huang M.Z."/>
            <person name="Huang L."/>
            <person name="Peng D.H."/>
            <person name="Luo Y.B."/>
            <person name="Zou S.Q."/>
            <person name="Chen S.P."/>
            <person name="Lan S."/>
            <person name="Tsai W.C."/>
            <person name="Van de Peer Y."/>
            <person name="Liu Z.J."/>
        </authorList>
    </citation>
    <scope>NUCLEOTIDE SEQUENCE [LARGE SCALE GENOMIC DNA]</scope>
    <source>
        <tissue evidence="2">Leaf</tissue>
    </source>
</reference>
<dbReference type="Gene3D" id="1.20.1260.60">
    <property type="entry name" value="Vacuolar protein sorting-associated protein Ist1"/>
    <property type="match status" value="1"/>
</dbReference>
<protein>
    <submittedName>
        <fullName evidence="2">Uncharacterized protein</fullName>
    </submittedName>
</protein>
<evidence type="ECO:0000313" key="3">
    <source>
        <dbReference type="Proteomes" id="UP001418222"/>
    </source>
</evidence>
<organism evidence="2 3">
    <name type="scientific">Platanthera zijinensis</name>
    <dbReference type="NCBI Taxonomy" id="2320716"/>
    <lineage>
        <taxon>Eukaryota</taxon>
        <taxon>Viridiplantae</taxon>
        <taxon>Streptophyta</taxon>
        <taxon>Embryophyta</taxon>
        <taxon>Tracheophyta</taxon>
        <taxon>Spermatophyta</taxon>
        <taxon>Magnoliopsida</taxon>
        <taxon>Liliopsida</taxon>
        <taxon>Asparagales</taxon>
        <taxon>Orchidaceae</taxon>
        <taxon>Orchidoideae</taxon>
        <taxon>Orchideae</taxon>
        <taxon>Orchidinae</taxon>
        <taxon>Platanthera</taxon>
    </lineage>
</organism>
<evidence type="ECO:0000256" key="1">
    <source>
        <dbReference type="ARBA" id="ARBA00005536"/>
    </source>
</evidence>
<proteinExistence type="inferred from homology"/>
<dbReference type="InterPro" id="IPR042277">
    <property type="entry name" value="IST1-like"/>
</dbReference>
<dbReference type="InterPro" id="IPR005061">
    <property type="entry name" value="Ist1"/>
</dbReference>
<dbReference type="Proteomes" id="UP001418222">
    <property type="component" value="Unassembled WGS sequence"/>
</dbReference>
<accession>A0AAP0FVL4</accession>
<dbReference type="Pfam" id="PF03398">
    <property type="entry name" value="Ist1"/>
    <property type="match status" value="1"/>
</dbReference>
<gene>
    <name evidence="2" type="ORF">KSP39_PZI023122</name>
</gene>
<name>A0AAP0FVL4_9ASPA</name>
<comment type="similarity">
    <text evidence="1">Belongs to the IST1 family.</text>
</comment>
<dbReference type="PANTHER" id="PTHR12161">
    <property type="entry name" value="IST1 FAMILY MEMBER"/>
    <property type="match status" value="1"/>
</dbReference>
<dbReference type="AlphaFoldDB" id="A0AAP0FVL4"/>
<evidence type="ECO:0000313" key="2">
    <source>
        <dbReference type="EMBL" id="KAK8916921.1"/>
    </source>
</evidence>
<dbReference type="PANTHER" id="PTHR12161:SF13">
    <property type="entry name" value="REGULATOR OF VPS4 ACTIVITY IN THE MVB PATHWAY PROTEIN"/>
    <property type="match status" value="1"/>
</dbReference>
<dbReference type="EMBL" id="JBBWWQ010000020">
    <property type="protein sequence ID" value="KAK8916921.1"/>
    <property type="molecule type" value="Genomic_DNA"/>
</dbReference>